<dbReference type="Gene3D" id="3.40.430.10">
    <property type="entry name" value="Dihydrofolate Reductase, subunit A"/>
    <property type="match status" value="1"/>
</dbReference>
<organism evidence="2 3">
    <name type="scientific">Streptomyces albipurpureus</name>
    <dbReference type="NCBI Taxonomy" id="2897419"/>
    <lineage>
        <taxon>Bacteria</taxon>
        <taxon>Bacillati</taxon>
        <taxon>Actinomycetota</taxon>
        <taxon>Actinomycetes</taxon>
        <taxon>Kitasatosporales</taxon>
        <taxon>Streptomycetaceae</taxon>
        <taxon>Streptomyces</taxon>
    </lineage>
</organism>
<feature type="domain" description="Bacterial bifunctional deaminase-reductase C-terminal" evidence="1">
    <location>
        <begin position="17"/>
        <end position="192"/>
    </location>
</feature>
<proteinExistence type="predicted"/>
<dbReference type="EMBL" id="JAMQAW010000025">
    <property type="protein sequence ID" value="MCM2390670.1"/>
    <property type="molecule type" value="Genomic_DNA"/>
</dbReference>
<dbReference type="InterPro" id="IPR050765">
    <property type="entry name" value="Riboflavin_Biosynth_HTPR"/>
</dbReference>
<evidence type="ECO:0000259" key="1">
    <source>
        <dbReference type="Pfam" id="PF01872"/>
    </source>
</evidence>
<evidence type="ECO:0000313" key="2">
    <source>
        <dbReference type="EMBL" id="MCM2390670.1"/>
    </source>
</evidence>
<dbReference type="RefSeq" id="WP_250921001.1">
    <property type="nucleotide sequence ID" value="NZ_JAMQAW010000025.1"/>
</dbReference>
<name>A0ABT0USS3_9ACTN</name>
<dbReference type="InterPro" id="IPR002734">
    <property type="entry name" value="RibDG_C"/>
</dbReference>
<comment type="caution">
    <text evidence="2">The sequence shown here is derived from an EMBL/GenBank/DDBJ whole genome shotgun (WGS) entry which is preliminary data.</text>
</comment>
<gene>
    <name evidence="2" type="ORF">NBG84_20605</name>
</gene>
<dbReference type="PANTHER" id="PTHR38011:SF12">
    <property type="entry name" value="BIFUNCTIONAL DEAMINASE-REDUCTASE DOMAIN PROTEIN"/>
    <property type="match status" value="1"/>
</dbReference>
<dbReference type="Proteomes" id="UP001431429">
    <property type="component" value="Unassembled WGS sequence"/>
</dbReference>
<keyword evidence="3" id="KW-1185">Reference proteome</keyword>
<dbReference type="InterPro" id="IPR024072">
    <property type="entry name" value="DHFR-like_dom_sf"/>
</dbReference>
<reference evidence="2" key="1">
    <citation type="submission" date="2022-06" db="EMBL/GenBank/DDBJ databases">
        <title>Genome public.</title>
        <authorList>
            <person name="Sun Q."/>
        </authorList>
    </citation>
    <scope>NUCLEOTIDE SEQUENCE</scope>
    <source>
        <strain evidence="2">CWNU-1</strain>
    </source>
</reference>
<dbReference type="PANTHER" id="PTHR38011">
    <property type="entry name" value="DIHYDROFOLATE REDUCTASE FAMILY PROTEIN (AFU_ORTHOLOGUE AFUA_8G06820)"/>
    <property type="match status" value="1"/>
</dbReference>
<protein>
    <submittedName>
        <fullName evidence="2">Dihydrofolate reductase family protein</fullName>
    </submittedName>
</protein>
<evidence type="ECO:0000313" key="3">
    <source>
        <dbReference type="Proteomes" id="UP001431429"/>
    </source>
</evidence>
<sequence length="217" mass="23973">MTKNQENTVPKLRVHHLTLSVDGYAAGPRQRLEAPFGDGIDGLHDWMFAAMRDRANGRTGVDVDRLDLGEENIGATIMGRNMFGPVRGPWQDETWTGWWGDTPPYRHPVFVHTHHQRAALSMEGGTTFHFTDEPIETVLQRAFEAAAGKDVRIGGGPATIRQYLRAGLVDQLHLVIAPILVGRGERLFDGMGDALDGYRVVEQISSAAATHISLARR</sequence>
<accession>A0ABT0USS3</accession>
<dbReference type="Pfam" id="PF01872">
    <property type="entry name" value="RibD_C"/>
    <property type="match status" value="1"/>
</dbReference>
<dbReference type="SUPFAM" id="SSF53597">
    <property type="entry name" value="Dihydrofolate reductase-like"/>
    <property type="match status" value="1"/>
</dbReference>